<protein>
    <submittedName>
        <fullName evidence="1">Uncharacterized protein</fullName>
    </submittedName>
</protein>
<feature type="non-terminal residue" evidence="1">
    <location>
        <position position="97"/>
    </location>
</feature>
<dbReference type="EMBL" id="BQNB010016991">
    <property type="protein sequence ID" value="GJT58138.1"/>
    <property type="molecule type" value="Genomic_DNA"/>
</dbReference>
<sequence length="97" mass="10865">MDLETAQNNVVTAKLPLLKHGEYEMWKLIIEQYFQVQDYTLWNVIENGNSFKPVARITANADGTSTSTIPGPVTTKEKARKENGVIARSMLLMALPN</sequence>
<evidence type="ECO:0000313" key="2">
    <source>
        <dbReference type="Proteomes" id="UP001151760"/>
    </source>
</evidence>
<reference evidence="1" key="2">
    <citation type="submission" date="2022-01" db="EMBL/GenBank/DDBJ databases">
        <authorList>
            <person name="Yamashiro T."/>
            <person name="Shiraishi A."/>
            <person name="Satake H."/>
            <person name="Nakayama K."/>
        </authorList>
    </citation>
    <scope>NUCLEOTIDE SEQUENCE</scope>
</reference>
<accession>A0ABQ5F477</accession>
<reference evidence="1" key="1">
    <citation type="journal article" date="2022" name="Int. J. Mol. Sci.">
        <title>Draft Genome of Tanacetum Coccineum: Genomic Comparison of Closely Related Tanacetum-Family Plants.</title>
        <authorList>
            <person name="Yamashiro T."/>
            <person name="Shiraishi A."/>
            <person name="Nakayama K."/>
            <person name="Satake H."/>
        </authorList>
    </citation>
    <scope>NUCLEOTIDE SEQUENCE</scope>
</reference>
<dbReference type="Proteomes" id="UP001151760">
    <property type="component" value="Unassembled WGS sequence"/>
</dbReference>
<gene>
    <name evidence="1" type="ORF">Tco_0993192</name>
</gene>
<comment type="caution">
    <text evidence="1">The sequence shown here is derived from an EMBL/GenBank/DDBJ whole genome shotgun (WGS) entry which is preliminary data.</text>
</comment>
<proteinExistence type="predicted"/>
<organism evidence="1 2">
    <name type="scientific">Tanacetum coccineum</name>
    <dbReference type="NCBI Taxonomy" id="301880"/>
    <lineage>
        <taxon>Eukaryota</taxon>
        <taxon>Viridiplantae</taxon>
        <taxon>Streptophyta</taxon>
        <taxon>Embryophyta</taxon>
        <taxon>Tracheophyta</taxon>
        <taxon>Spermatophyta</taxon>
        <taxon>Magnoliopsida</taxon>
        <taxon>eudicotyledons</taxon>
        <taxon>Gunneridae</taxon>
        <taxon>Pentapetalae</taxon>
        <taxon>asterids</taxon>
        <taxon>campanulids</taxon>
        <taxon>Asterales</taxon>
        <taxon>Asteraceae</taxon>
        <taxon>Asteroideae</taxon>
        <taxon>Anthemideae</taxon>
        <taxon>Anthemidinae</taxon>
        <taxon>Tanacetum</taxon>
    </lineage>
</organism>
<keyword evidence="2" id="KW-1185">Reference proteome</keyword>
<evidence type="ECO:0000313" key="1">
    <source>
        <dbReference type="EMBL" id="GJT58138.1"/>
    </source>
</evidence>
<name>A0ABQ5F477_9ASTR</name>